<evidence type="ECO:0000256" key="2">
    <source>
        <dbReference type="ARBA" id="ARBA00001946"/>
    </source>
</evidence>
<dbReference type="Pfam" id="PF18079">
    <property type="entry name" value="AglB_L1"/>
    <property type="match status" value="1"/>
</dbReference>
<feature type="compositionally biased region" description="Polar residues" evidence="17">
    <location>
        <begin position="950"/>
        <end position="967"/>
    </location>
</feature>
<evidence type="ECO:0000256" key="10">
    <source>
        <dbReference type="ARBA" id="ARBA00022723"/>
    </source>
</evidence>
<dbReference type="NCBIfam" id="TIGR04154">
    <property type="entry name" value="archaeo_STT3"/>
    <property type="match status" value="1"/>
</dbReference>
<evidence type="ECO:0000256" key="18">
    <source>
        <dbReference type="SAM" id="Phobius"/>
    </source>
</evidence>
<feature type="transmembrane region" description="Helical" evidence="18">
    <location>
        <begin position="221"/>
        <end position="238"/>
    </location>
</feature>
<dbReference type="Gene3D" id="2.60.40.3390">
    <property type="match status" value="1"/>
</dbReference>
<protein>
    <recommendedName>
        <fullName evidence="6">dolichyl-phosphooligosaccharide-protein glycotransferase</fullName>
        <ecNumber evidence="6">2.4.99.21</ecNumber>
    </recommendedName>
    <alternativeName>
        <fullName evidence="15">Oligosaccharyl transferase</fullName>
    </alternativeName>
</protein>
<feature type="transmembrane region" description="Helical" evidence="18">
    <location>
        <begin position="426"/>
        <end position="442"/>
    </location>
</feature>
<evidence type="ECO:0000256" key="4">
    <source>
        <dbReference type="ARBA" id="ARBA00004922"/>
    </source>
</evidence>
<proteinExistence type="inferred from homology"/>
<feature type="transmembrane region" description="Helical" evidence="18">
    <location>
        <begin position="244"/>
        <end position="262"/>
    </location>
</feature>
<feature type="domain" description="AglB-like core" evidence="21">
    <location>
        <begin position="526"/>
        <end position="627"/>
    </location>
</feature>
<dbReference type="InterPro" id="IPR003674">
    <property type="entry name" value="Oligo_trans_STT3"/>
</dbReference>
<dbReference type="Pfam" id="PF22627">
    <property type="entry name" value="AglB_core-like"/>
    <property type="match status" value="1"/>
</dbReference>
<dbReference type="Gene3D" id="3.40.50.12610">
    <property type="match status" value="1"/>
</dbReference>
<dbReference type="PANTHER" id="PTHR13872">
    <property type="entry name" value="DOLICHYL-DIPHOSPHOOLIGOSACCHARIDE--PROTEIN GLYCOSYLTRANSFERASE SUBUNIT"/>
    <property type="match status" value="1"/>
</dbReference>
<comment type="catalytic activity">
    <reaction evidence="16">
        <text>an archaeal dolichyl phosphooligosaccharide + [protein]-L-asparagine = an archaeal dolichyl phosphate + a glycoprotein with the oligosaccharide chain attached by N-beta-D-glycosyl linkage to a protein L-asparagine.</text>
        <dbReference type="EC" id="2.4.99.21"/>
    </reaction>
</comment>
<evidence type="ECO:0000256" key="17">
    <source>
        <dbReference type="SAM" id="MobiDB-lite"/>
    </source>
</evidence>
<dbReference type="InterPro" id="IPR026410">
    <property type="entry name" value="OlisacTrfase_arch"/>
</dbReference>
<dbReference type="GeneID" id="71852459"/>
<keyword evidence="10" id="KW-0479">Metal-binding</keyword>
<evidence type="ECO:0000256" key="3">
    <source>
        <dbReference type="ARBA" id="ARBA00004651"/>
    </source>
</evidence>
<feature type="domain" description="Archaeal glycosylation protein B peripheral" evidence="20">
    <location>
        <begin position="821"/>
        <end position="915"/>
    </location>
</feature>
<evidence type="ECO:0000259" key="21">
    <source>
        <dbReference type="Pfam" id="PF22627"/>
    </source>
</evidence>
<dbReference type="GO" id="GO:0005886">
    <property type="term" value="C:plasma membrane"/>
    <property type="evidence" value="ECO:0007669"/>
    <property type="project" value="UniProtKB-SubCell"/>
</dbReference>
<evidence type="ECO:0000256" key="14">
    <source>
        <dbReference type="ARBA" id="ARBA00023211"/>
    </source>
</evidence>
<dbReference type="InterPro" id="IPR054479">
    <property type="entry name" value="AglB-like_core"/>
</dbReference>
<evidence type="ECO:0000256" key="16">
    <source>
        <dbReference type="ARBA" id="ARBA00034066"/>
    </source>
</evidence>
<evidence type="ECO:0000256" key="6">
    <source>
        <dbReference type="ARBA" id="ARBA00012602"/>
    </source>
</evidence>
<evidence type="ECO:0000313" key="23">
    <source>
        <dbReference type="Proteomes" id="UP001595821"/>
    </source>
</evidence>
<feature type="transmembrane region" description="Helical" evidence="18">
    <location>
        <begin position="149"/>
        <end position="169"/>
    </location>
</feature>
<feature type="domain" description="Oligosaccharyl transferase STT3 N-terminal" evidence="19">
    <location>
        <begin position="32"/>
        <end position="268"/>
    </location>
</feature>
<feature type="transmembrane region" description="Helical" evidence="18">
    <location>
        <begin position="181"/>
        <end position="200"/>
    </location>
</feature>
<gene>
    <name evidence="22" type="ORF">ACFOZ7_01265</name>
</gene>
<comment type="subcellular location">
    <subcellularLocation>
        <location evidence="3">Cell membrane</location>
        <topology evidence="3">Multi-pass membrane protein</topology>
    </subcellularLocation>
</comment>
<evidence type="ECO:0000256" key="1">
    <source>
        <dbReference type="ARBA" id="ARBA00001936"/>
    </source>
</evidence>
<evidence type="ECO:0000259" key="19">
    <source>
        <dbReference type="Pfam" id="PF02516"/>
    </source>
</evidence>
<reference evidence="22 23" key="1">
    <citation type="journal article" date="2014" name="Int. J. Syst. Evol. Microbiol.">
        <title>Complete genome sequence of Corynebacterium casei LMG S-19264T (=DSM 44701T), isolated from a smear-ripened cheese.</title>
        <authorList>
            <consortium name="US DOE Joint Genome Institute (JGI-PGF)"/>
            <person name="Walter F."/>
            <person name="Albersmeier A."/>
            <person name="Kalinowski J."/>
            <person name="Ruckert C."/>
        </authorList>
    </citation>
    <scope>NUCLEOTIDE SEQUENCE [LARGE SCALE GENOMIC DNA]</scope>
    <source>
        <strain evidence="22 23">IBRC-M 10912</strain>
    </source>
</reference>
<keyword evidence="14" id="KW-0464">Manganese</keyword>
<dbReference type="PANTHER" id="PTHR13872:SF1">
    <property type="entry name" value="DOLICHYL-DIPHOSPHOOLIGOSACCHARIDE--PROTEIN GLYCOSYLTRANSFERASE SUBUNIT STT3B"/>
    <property type="match status" value="1"/>
</dbReference>
<evidence type="ECO:0000256" key="8">
    <source>
        <dbReference type="ARBA" id="ARBA00022679"/>
    </source>
</evidence>
<feature type="region of interest" description="Disordered" evidence="17">
    <location>
        <begin position="921"/>
        <end position="976"/>
    </location>
</feature>
<dbReference type="Pfam" id="PF02516">
    <property type="entry name" value="STT3"/>
    <property type="match status" value="1"/>
</dbReference>
<evidence type="ECO:0000256" key="7">
    <source>
        <dbReference type="ARBA" id="ARBA00022676"/>
    </source>
</evidence>
<keyword evidence="7" id="KW-0328">Glycosyltransferase</keyword>
<feature type="transmembrane region" description="Helical" evidence="18">
    <location>
        <begin position="335"/>
        <end position="355"/>
    </location>
</feature>
<dbReference type="RefSeq" id="WP_246971568.1">
    <property type="nucleotide sequence ID" value="NZ_CP095397.1"/>
</dbReference>
<evidence type="ECO:0000256" key="5">
    <source>
        <dbReference type="ARBA" id="ARBA00010810"/>
    </source>
</evidence>
<keyword evidence="12 18" id="KW-1133">Transmembrane helix</keyword>
<feature type="transmembrane region" description="Helical" evidence="18">
    <location>
        <begin position="269"/>
        <end position="289"/>
    </location>
</feature>
<evidence type="ECO:0000256" key="12">
    <source>
        <dbReference type="ARBA" id="ARBA00022989"/>
    </source>
</evidence>
<dbReference type="InterPro" id="IPR048307">
    <property type="entry name" value="STT3_N"/>
</dbReference>
<dbReference type="GO" id="GO:0046872">
    <property type="term" value="F:metal ion binding"/>
    <property type="evidence" value="ECO:0007669"/>
    <property type="project" value="UniProtKB-KW"/>
</dbReference>
<sequence length="976" mass="106740">MSTDTEHVEEDTETPFLETWREWYHVPVIGVVVLFMFLARIRSYDRFVTEDGTPALAAVDSWYHWRTIQWTAKNYPGTMPYDVWTGFPTGHYVGQFGTLFDQLIVTAAMIVGLGSPSTETLYTVALLSVPAMAALVAIPVFYMGRRLGGTVGGLVSIVVLALAPGTFFYRSMVGQLDHHTAEVLFMAIAMLAMMVALRVAEREKPIYELVVDGDWDALREPAIYSVLAGLALSLYIWVWPSAILLIGIFAVFFAVQLCLDYVRGVSPDHVAFVGAVSMGTTTVVTTLLIEDGGAGLNVSSFGYLQPLAALLVAAGVVFMAWLARQWNDRGLERRYYPVAIGGIIAAVLVVMMLALPNLYDTFVGNLTGRLLPLDPSTGALTVREAHPPGNFTAHVFDEFGAAFYTMLAGLGFLIARPFLGREYRAEYTLIVVWSLFLISMSMTQTRFAYYLVLAVAVVNAVFVADVVRLFDLSGTVQSLQDVETYQVIVFVLVIVLLFAPLLPPMAAAGSTAWDRGEQSQPSSDAMIWEDSNHWLAENTPEPGNYGGAGNESELEYYGTYDYPEDGDYDYPEGAYGVMSWWDYGHLITVQGERIPHANPFQQNARSASAYLTAESEERAELILEAIAAGEPVADRSTEELRDAVENADESHEQQRYVMIDYATAGGKFSAITAWSGPGYGHYVTPADYQSGESIPVEEIGERFGNLPYDNTTTSRLYFDDAAGMEHYRLVHENDAFTPTYISYAITRNGQVATNENGQPAVAINRRVTQQVQLELQQLQSNPNLDVQVFDQRQAAAVKTFERVEGATLTGSLDDQSVIDDENAAVYAQVELETGTNRTFVYTQQAELADDGSFEVTVPYATDDELGPDDGYTDSSVEAVGDYAVFVGTPDNGTIQQHYAGETAVPETAVVDGDTVDVTLEQTDEVVDDPDANETTDDGNETSEGDGDSAANETETNETDAGNVSSSLEPVAARTAR</sequence>
<dbReference type="EMBL" id="JBHSDJ010000002">
    <property type="protein sequence ID" value="MFC4245645.1"/>
    <property type="molecule type" value="Genomic_DNA"/>
</dbReference>
<keyword evidence="9 18" id="KW-0812">Transmembrane</keyword>
<evidence type="ECO:0000256" key="9">
    <source>
        <dbReference type="ARBA" id="ARBA00022692"/>
    </source>
</evidence>
<dbReference type="GO" id="GO:0016757">
    <property type="term" value="F:glycosyltransferase activity"/>
    <property type="evidence" value="ECO:0007669"/>
    <property type="project" value="UniProtKB-KW"/>
</dbReference>
<comment type="cofactor">
    <cofactor evidence="1">
        <name>Mn(2+)</name>
        <dbReference type="ChEBI" id="CHEBI:29035"/>
    </cofactor>
</comment>
<dbReference type="Proteomes" id="UP001595821">
    <property type="component" value="Unassembled WGS sequence"/>
</dbReference>
<dbReference type="AlphaFoldDB" id="A0ABD5NV61"/>
<dbReference type="InterPro" id="IPR041154">
    <property type="entry name" value="AglB_P1"/>
</dbReference>
<comment type="pathway">
    <text evidence="4">Protein modification; protein glycosylation.</text>
</comment>
<evidence type="ECO:0000256" key="15">
    <source>
        <dbReference type="ARBA" id="ARBA00030679"/>
    </source>
</evidence>
<feature type="transmembrane region" description="Helical" evidence="18">
    <location>
        <begin position="448"/>
        <end position="470"/>
    </location>
</feature>
<keyword evidence="13 18" id="KW-0472">Membrane</keyword>
<keyword evidence="11" id="KW-0460">Magnesium</keyword>
<organism evidence="22 23">
    <name type="scientific">Natribaculum luteum</name>
    <dbReference type="NCBI Taxonomy" id="1586232"/>
    <lineage>
        <taxon>Archaea</taxon>
        <taxon>Methanobacteriati</taxon>
        <taxon>Methanobacteriota</taxon>
        <taxon>Stenosarchaea group</taxon>
        <taxon>Halobacteria</taxon>
        <taxon>Halobacteriales</taxon>
        <taxon>Natrialbaceae</taxon>
        <taxon>Natribaculum</taxon>
    </lineage>
</organism>
<name>A0ABD5NV61_9EURY</name>
<dbReference type="EC" id="2.4.99.21" evidence="6"/>
<evidence type="ECO:0000313" key="22">
    <source>
        <dbReference type="EMBL" id="MFC4245645.1"/>
    </source>
</evidence>
<feature type="compositionally biased region" description="Acidic residues" evidence="17">
    <location>
        <begin position="921"/>
        <end position="946"/>
    </location>
</feature>
<accession>A0ABD5NV61</accession>
<feature type="transmembrane region" description="Helical" evidence="18">
    <location>
        <begin position="301"/>
        <end position="323"/>
    </location>
</feature>
<feature type="transmembrane region" description="Helical" evidence="18">
    <location>
        <begin position="23"/>
        <end position="41"/>
    </location>
</feature>
<comment type="cofactor">
    <cofactor evidence="2">
        <name>Mg(2+)</name>
        <dbReference type="ChEBI" id="CHEBI:18420"/>
    </cofactor>
</comment>
<keyword evidence="8 22" id="KW-0808">Transferase</keyword>
<comment type="similarity">
    <text evidence="5">Belongs to the STT3 family.</text>
</comment>
<feature type="transmembrane region" description="Helical" evidence="18">
    <location>
        <begin position="121"/>
        <end position="142"/>
    </location>
</feature>
<evidence type="ECO:0000256" key="13">
    <source>
        <dbReference type="ARBA" id="ARBA00023136"/>
    </source>
</evidence>
<comment type="caution">
    <text evidence="22">The sequence shown here is derived from an EMBL/GenBank/DDBJ whole genome shotgun (WGS) entry which is preliminary data.</text>
</comment>
<feature type="transmembrane region" description="Helical" evidence="18">
    <location>
        <begin position="482"/>
        <end position="502"/>
    </location>
</feature>
<evidence type="ECO:0000256" key="11">
    <source>
        <dbReference type="ARBA" id="ARBA00022842"/>
    </source>
</evidence>
<evidence type="ECO:0000259" key="20">
    <source>
        <dbReference type="Pfam" id="PF18079"/>
    </source>
</evidence>
<feature type="transmembrane region" description="Helical" evidence="18">
    <location>
        <begin position="401"/>
        <end position="419"/>
    </location>
</feature>